<evidence type="ECO:0000259" key="1">
    <source>
        <dbReference type="Pfam" id="PF06056"/>
    </source>
</evidence>
<dbReference type="eggNOG" id="COG3335">
    <property type="taxonomic scope" value="Bacteria"/>
</dbReference>
<feature type="domain" description="Tc1-like transposase DDE" evidence="2">
    <location>
        <begin position="143"/>
        <end position="286"/>
    </location>
</feature>
<evidence type="ECO:0000259" key="3">
    <source>
        <dbReference type="Pfam" id="PF13592"/>
    </source>
</evidence>
<gene>
    <name evidence="4" type="ordered locus">Aazo_0278</name>
</gene>
<keyword evidence="5" id="KW-1185">Reference proteome</keyword>
<dbReference type="Pfam" id="PF06056">
    <property type="entry name" value="Terminase_5"/>
    <property type="match status" value="1"/>
</dbReference>
<dbReference type="EMBL" id="CP002059">
    <property type="protein sequence ID" value="ADI62869.1"/>
    <property type="molecule type" value="Genomic_DNA"/>
</dbReference>
<evidence type="ECO:0000259" key="2">
    <source>
        <dbReference type="Pfam" id="PF13358"/>
    </source>
</evidence>
<protein>
    <submittedName>
        <fullName evidence="4">Transposase</fullName>
    </submittedName>
</protein>
<dbReference type="AlphaFoldDB" id="D7DYP6"/>
<dbReference type="Proteomes" id="UP000001511">
    <property type="component" value="Chromosome"/>
</dbReference>
<dbReference type="GO" id="GO:0003676">
    <property type="term" value="F:nucleic acid binding"/>
    <property type="evidence" value="ECO:0007669"/>
    <property type="project" value="InterPro"/>
</dbReference>
<dbReference type="InterPro" id="IPR047655">
    <property type="entry name" value="Transpos_IS630-like"/>
</dbReference>
<dbReference type="InterPro" id="IPR025959">
    <property type="entry name" value="Winged_HTH_dom"/>
</dbReference>
<dbReference type="KEGG" id="naz:Aazo_0278"/>
<dbReference type="NCBIfam" id="NF033545">
    <property type="entry name" value="transpos_IS630"/>
    <property type="match status" value="1"/>
</dbReference>
<dbReference type="Pfam" id="PF13358">
    <property type="entry name" value="DDE_3"/>
    <property type="match status" value="1"/>
</dbReference>
<dbReference type="InterPro" id="IPR038717">
    <property type="entry name" value="Tc1-like_DDE_dom"/>
</dbReference>
<organism evidence="4 5">
    <name type="scientific">Nostoc azollae (strain 0708)</name>
    <name type="common">Anabaena azollae (strain 0708)</name>
    <dbReference type="NCBI Taxonomy" id="551115"/>
    <lineage>
        <taxon>Bacteria</taxon>
        <taxon>Bacillati</taxon>
        <taxon>Cyanobacteriota</taxon>
        <taxon>Cyanophyceae</taxon>
        <taxon>Nostocales</taxon>
        <taxon>Nostocaceae</taxon>
        <taxon>Trichormus</taxon>
    </lineage>
</organism>
<dbReference type="InterPro" id="IPR036397">
    <property type="entry name" value="RNaseH_sf"/>
</dbReference>
<feature type="domain" description="Winged helix-turn helix" evidence="3">
    <location>
        <begin position="67"/>
        <end position="125"/>
    </location>
</feature>
<dbReference type="Pfam" id="PF13592">
    <property type="entry name" value="HTH_33"/>
    <property type="match status" value="1"/>
</dbReference>
<reference evidence="4 5" key="1">
    <citation type="journal article" date="2010" name="PLoS ONE">
        <title>Genome erosion in a nitrogen-fixing vertically transmitted endosymbiotic multicellular cyanobacterium.</title>
        <authorList>
            <person name="Ran L."/>
            <person name="Larsson J."/>
            <person name="Vigil-Stenman T."/>
            <person name="Nylander J.A."/>
            <person name="Ininbergs K."/>
            <person name="Zheng W.W."/>
            <person name="Lapidus A."/>
            <person name="Lowry S."/>
            <person name="Haselkorn R."/>
            <person name="Bergman B."/>
        </authorList>
    </citation>
    <scope>NUCLEOTIDE SEQUENCE [LARGE SCALE GENOMIC DNA]</scope>
    <source>
        <strain evidence="4 5">0708</strain>
    </source>
</reference>
<name>D7DYP6_NOSA0</name>
<dbReference type="InterPro" id="IPR009057">
    <property type="entry name" value="Homeodomain-like_sf"/>
</dbReference>
<sequence>MALKLVYQSYKYEEIQTILDISVGSITTWKQAYEKDGILGLRLKHKGRKSHLNTRQREEVLAWLQTKECWELGELEYKLAFEYDVLYESKRSYYDLFDAAGISWKKTSSANPKANEEAVAAKKEISSLLASRREDIEAGLLRVLLLDEYHLLWGDSIGYVWGRTDQEISIPISKERDKQTYYGAVDYLGKNLLLKTYDTANSKNTIDYLSYLLEESPNQQLLIFWDGASYHRSKEIQNFLASINQGLPLEQWKIYCVRFAPNCPSQNPIEDVWLQPKAWLRRFCALIPTFSHLKWIFEWLIQNTTFDFPSLQMYGAFS</sequence>
<dbReference type="eggNOG" id="COG3415">
    <property type="taxonomic scope" value="Bacteria"/>
</dbReference>
<evidence type="ECO:0000313" key="4">
    <source>
        <dbReference type="EMBL" id="ADI62869.1"/>
    </source>
</evidence>
<evidence type="ECO:0000313" key="5">
    <source>
        <dbReference type="Proteomes" id="UP000001511"/>
    </source>
</evidence>
<dbReference type="Gene3D" id="3.30.420.10">
    <property type="entry name" value="Ribonuclease H-like superfamily/Ribonuclease H"/>
    <property type="match status" value="1"/>
</dbReference>
<accession>D7DYP6</accession>
<dbReference type="SUPFAM" id="SSF46689">
    <property type="entry name" value="Homeodomain-like"/>
    <property type="match status" value="1"/>
</dbReference>
<dbReference type="HOGENOM" id="CLU_873871_0_0_3"/>
<dbReference type="InterPro" id="IPR010332">
    <property type="entry name" value="ATPase_terminase-su_N"/>
</dbReference>
<proteinExistence type="predicted"/>
<feature type="domain" description="Terminase ATPase subunit N-terminal" evidence="1">
    <location>
        <begin position="2"/>
        <end position="41"/>
    </location>
</feature>
<dbReference type="STRING" id="551115.Aazo_0278"/>